<evidence type="ECO:0000313" key="1">
    <source>
        <dbReference type="EMBL" id="QEL17599.1"/>
    </source>
</evidence>
<name>A0A5C1ADZ3_9BACT</name>
<gene>
    <name evidence="1" type="ORF">PX52LOC_04595</name>
</gene>
<dbReference type="AlphaFoldDB" id="A0A5C1ADZ3"/>
<dbReference type="EMBL" id="CP042425">
    <property type="protein sequence ID" value="QEL17599.1"/>
    <property type="molecule type" value="Genomic_DNA"/>
</dbReference>
<reference evidence="2" key="1">
    <citation type="submission" date="2019-08" db="EMBL/GenBank/DDBJ databases">
        <title>Limnoglobus roseus gen. nov., sp. nov., a novel freshwater planctomycete with a giant genome from the family Gemmataceae.</title>
        <authorList>
            <person name="Kulichevskaya I.S."/>
            <person name="Naumoff D.G."/>
            <person name="Miroshnikov K."/>
            <person name="Ivanova A."/>
            <person name="Philippov D.A."/>
            <person name="Hakobyan A."/>
            <person name="Rijpstra I.C."/>
            <person name="Sinninghe Damste J.S."/>
            <person name="Liesack W."/>
            <person name="Dedysh S.N."/>
        </authorList>
    </citation>
    <scope>NUCLEOTIDE SEQUENCE [LARGE SCALE GENOMIC DNA]</scope>
    <source>
        <strain evidence="2">PX52</strain>
    </source>
</reference>
<keyword evidence="2" id="KW-1185">Reference proteome</keyword>
<sequence length="83" mass="9032">MWFRTRAVRWGVLAAAFGGGTWVFSMNAAAERTLRNAVAESARLDERLANVLEVEESRVPAGRPRFLAASLGDADSPFAIARP</sequence>
<proteinExistence type="predicted"/>
<protein>
    <submittedName>
        <fullName evidence="1">Uncharacterized protein</fullName>
    </submittedName>
</protein>
<organism evidence="1 2">
    <name type="scientific">Limnoglobus roseus</name>
    <dbReference type="NCBI Taxonomy" id="2598579"/>
    <lineage>
        <taxon>Bacteria</taxon>
        <taxon>Pseudomonadati</taxon>
        <taxon>Planctomycetota</taxon>
        <taxon>Planctomycetia</taxon>
        <taxon>Gemmatales</taxon>
        <taxon>Gemmataceae</taxon>
        <taxon>Limnoglobus</taxon>
    </lineage>
</organism>
<accession>A0A5C1ADZ3</accession>
<dbReference type="Proteomes" id="UP000324974">
    <property type="component" value="Chromosome"/>
</dbReference>
<evidence type="ECO:0000313" key="2">
    <source>
        <dbReference type="Proteomes" id="UP000324974"/>
    </source>
</evidence>
<dbReference type="RefSeq" id="WP_149112190.1">
    <property type="nucleotide sequence ID" value="NZ_CP042425.1"/>
</dbReference>
<dbReference type="KEGG" id="lrs:PX52LOC_04595"/>